<evidence type="ECO:0000313" key="2">
    <source>
        <dbReference type="Proteomes" id="UP000291981"/>
    </source>
</evidence>
<dbReference type="RefSeq" id="WP_130610197.1">
    <property type="nucleotide sequence ID" value="NZ_SGIU01000001.1"/>
</dbReference>
<evidence type="ECO:0000313" key="1">
    <source>
        <dbReference type="EMBL" id="TAI49043.1"/>
    </source>
</evidence>
<dbReference type="SUPFAM" id="SSF52833">
    <property type="entry name" value="Thioredoxin-like"/>
    <property type="match status" value="1"/>
</dbReference>
<proteinExistence type="predicted"/>
<protein>
    <submittedName>
        <fullName evidence="1">Bacillithiol system redox-active protein YtxJ</fullName>
    </submittedName>
</protein>
<accession>A0A4Q8QJV9</accession>
<organism evidence="1 2">
    <name type="scientific">Flagellimonas allohymeniacidonis</name>
    <dbReference type="NCBI Taxonomy" id="2517819"/>
    <lineage>
        <taxon>Bacteria</taxon>
        <taxon>Pseudomonadati</taxon>
        <taxon>Bacteroidota</taxon>
        <taxon>Flavobacteriia</taxon>
        <taxon>Flavobacteriales</taxon>
        <taxon>Flavobacteriaceae</taxon>
        <taxon>Flagellimonas</taxon>
    </lineage>
</organism>
<sequence length="129" mass="14598">MGLFDSVFGKRDETNKEVQKVPWIPLTSLDQLDEIVQESDSRPQLIFKHSTTCGISRMVLNMFTGTYNLGDDVDIYFLDLHQYRDVSNAVESQLGLIHESPQLLVIKNGEISFHASHGAIADIDLKEYV</sequence>
<dbReference type="Gene3D" id="3.40.30.10">
    <property type="entry name" value="Glutaredoxin"/>
    <property type="match status" value="1"/>
</dbReference>
<reference evidence="1 2" key="1">
    <citation type="submission" date="2019-02" db="EMBL/GenBank/DDBJ databases">
        <title>Draft genome sequence of Muricauda sp. 176CP4-71.</title>
        <authorList>
            <person name="Park J.-S."/>
        </authorList>
    </citation>
    <scope>NUCLEOTIDE SEQUENCE [LARGE SCALE GENOMIC DNA]</scope>
    <source>
        <strain evidence="1 2">176CP4-71</strain>
    </source>
</reference>
<name>A0A4Q8QJV9_9FLAO</name>
<comment type="caution">
    <text evidence="1">The sequence shown here is derived from an EMBL/GenBank/DDBJ whole genome shotgun (WGS) entry which is preliminary data.</text>
</comment>
<dbReference type="Pfam" id="PF11009">
    <property type="entry name" value="BrxC"/>
    <property type="match status" value="1"/>
</dbReference>
<dbReference type="InterPro" id="IPR022551">
    <property type="entry name" value="BrxC"/>
</dbReference>
<dbReference type="NCBIfam" id="TIGR04019">
    <property type="entry name" value="B_thiol_YtxJ"/>
    <property type="match status" value="1"/>
</dbReference>
<dbReference type="InterPro" id="IPR036249">
    <property type="entry name" value="Thioredoxin-like_sf"/>
</dbReference>
<dbReference type="Proteomes" id="UP000291981">
    <property type="component" value="Unassembled WGS sequence"/>
</dbReference>
<dbReference type="EMBL" id="SGIU01000001">
    <property type="protein sequence ID" value="TAI49043.1"/>
    <property type="molecule type" value="Genomic_DNA"/>
</dbReference>
<gene>
    <name evidence="1" type="primary">ytxJ</name>
    <name evidence="1" type="ORF">EW142_04415</name>
</gene>
<dbReference type="AlphaFoldDB" id="A0A4Q8QJV9"/>
<dbReference type="OrthoDB" id="677051at2"/>
<keyword evidence="2" id="KW-1185">Reference proteome</keyword>